<protein>
    <recommendedName>
        <fullName evidence="3">Nuclease HARBI1</fullName>
    </recommendedName>
</protein>
<dbReference type="OrthoDB" id="2668416at2759"/>
<feature type="non-terminal residue" evidence="1">
    <location>
        <position position="157"/>
    </location>
</feature>
<accession>A0A026WHC7</accession>
<dbReference type="Proteomes" id="UP000053097">
    <property type="component" value="Unassembled WGS sequence"/>
</dbReference>
<proteinExistence type="predicted"/>
<evidence type="ECO:0000313" key="1">
    <source>
        <dbReference type="EMBL" id="EZA55373.1"/>
    </source>
</evidence>
<dbReference type="EMBL" id="KK107207">
    <property type="protein sequence ID" value="EZA55373.1"/>
    <property type="molecule type" value="Genomic_DNA"/>
</dbReference>
<evidence type="ECO:0008006" key="3">
    <source>
        <dbReference type="Google" id="ProtNLM"/>
    </source>
</evidence>
<dbReference type="AlphaFoldDB" id="A0A026WHC7"/>
<feature type="non-terminal residue" evidence="1">
    <location>
        <position position="1"/>
    </location>
</feature>
<sequence>EELEGESNLGNVTIPAEKQLYIALYVLGTPDSYRSIVTKFDVGKATAWRAVQRVVHVLCNYRNHFIRWPNEREANECSRVLQMQYGFPGVIGALDGTHINISTPAQDSQSYINWKGKHSIQLQNDNRKSNRSIKRTMEMSFRQVTYAEDGSDSIIYN</sequence>
<name>A0A026WHC7_OOCBI</name>
<gene>
    <name evidence="1" type="ORF">X777_04333</name>
</gene>
<evidence type="ECO:0000313" key="2">
    <source>
        <dbReference type="Proteomes" id="UP000053097"/>
    </source>
</evidence>
<reference evidence="1 2" key="1">
    <citation type="journal article" date="2014" name="Curr. Biol.">
        <title>The genome of the clonal raider ant Cerapachys biroi.</title>
        <authorList>
            <person name="Oxley P.R."/>
            <person name="Ji L."/>
            <person name="Fetter-Pruneda I."/>
            <person name="McKenzie S.K."/>
            <person name="Li C."/>
            <person name="Hu H."/>
            <person name="Zhang G."/>
            <person name="Kronauer D.J."/>
        </authorList>
    </citation>
    <scope>NUCLEOTIDE SEQUENCE [LARGE SCALE GENOMIC DNA]</scope>
</reference>
<keyword evidence="2" id="KW-1185">Reference proteome</keyword>
<organism evidence="1 2">
    <name type="scientific">Ooceraea biroi</name>
    <name type="common">Clonal raider ant</name>
    <name type="synonym">Cerapachys biroi</name>
    <dbReference type="NCBI Taxonomy" id="2015173"/>
    <lineage>
        <taxon>Eukaryota</taxon>
        <taxon>Metazoa</taxon>
        <taxon>Ecdysozoa</taxon>
        <taxon>Arthropoda</taxon>
        <taxon>Hexapoda</taxon>
        <taxon>Insecta</taxon>
        <taxon>Pterygota</taxon>
        <taxon>Neoptera</taxon>
        <taxon>Endopterygota</taxon>
        <taxon>Hymenoptera</taxon>
        <taxon>Apocrita</taxon>
        <taxon>Aculeata</taxon>
        <taxon>Formicoidea</taxon>
        <taxon>Formicidae</taxon>
        <taxon>Dorylinae</taxon>
        <taxon>Ooceraea</taxon>
    </lineage>
</organism>